<dbReference type="GO" id="GO:0005829">
    <property type="term" value="C:cytosol"/>
    <property type="evidence" value="ECO:0007669"/>
    <property type="project" value="TreeGrafter"/>
</dbReference>
<dbReference type="Pfam" id="PF08463">
    <property type="entry name" value="EcoEI_R_C"/>
    <property type="match status" value="1"/>
</dbReference>
<dbReference type="SMART" id="SM00487">
    <property type="entry name" value="DEXDc"/>
    <property type="match status" value="1"/>
</dbReference>
<dbReference type="GO" id="GO:0009307">
    <property type="term" value="P:DNA restriction-modification system"/>
    <property type="evidence" value="ECO:0007669"/>
    <property type="project" value="UniProtKB-KW"/>
</dbReference>
<dbReference type="EMBL" id="CP025746">
    <property type="protein sequence ID" value="QAA33549.1"/>
    <property type="molecule type" value="Genomic_DNA"/>
</dbReference>
<evidence type="ECO:0000259" key="1">
    <source>
        <dbReference type="PROSITE" id="PS51192"/>
    </source>
</evidence>
<dbReference type="InterPro" id="IPR001650">
    <property type="entry name" value="Helicase_C-like"/>
</dbReference>
<dbReference type="InterPro" id="IPR007409">
    <property type="entry name" value="Restrct_endonuc_type1_HsdR_N"/>
</dbReference>
<dbReference type="Pfam" id="PF00271">
    <property type="entry name" value="Helicase_C"/>
    <property type="match status" value="1"/>
</dbReference>
<proteinExistence type="predicted"/>
<keyword evidence="2" id="KW-0378">Hydrolase</keyword>
<dbReference type="CDD" id="cd18799">
    <property type="entry name" value="SF2_C_EcoAI-like"/>
    <property type="match status" value="1"/>
</dbReference>
<dbReference type="Pfam" id="PF04851">
    <property type="entry name" value="ResIII"/>
    <property type="match status" value="1"/>
</dbReference>
<dbReference type="GO" id="GO:0005524">
    <property type="term" value="F:ATP binding"/>
    <property type="evidence" value="ECO:0007669"/>
    <property type="project" value="UniProtKB-KW"/>
</dbReference>
<dbReference type="Pfam" id="PF04313">
    <property type="entry name" value="HSDR_N"/>
    <property type="match status" value="1"/>
</dbReference>
<dbReference type="GO" id="GO:0009035">
    <property type="term" value="F:type I site-specific deoxyribonuclease activity"/>
    <property type="evidence" value="ECO:0007669"/>
    <property type="project" value="UniProtKB-EC"/>
</dbReference>
<dbReference type="PANTHER" id="PTHR47396">
    <property type="entry name" value="TYPE I RESTRICTION ENZYME ECOKI R PROTEIN"/>
    <property type="match status" value="1"/>
</dbReference>
<dbReference type="PANTHER" id="PTHR47396:SF1">
    <property type="entry name" value="ATP-DEPENDENT HELICASE IRC3-RELATED"/>
    <property type="match status" value="1"/>
</dbReference>
<dbReference type="RefSeq" id="WP_128214272.1">
    <property type="nucleotide sequence ID" value="NZ_CP025746.1"/>
</dbReference>
<keyword evidence="2" id="KW-0255">Endonuclease</keyword>
<dbReference type="Gene3D" id="3.40.50.300">
    <property type="entry name" value="P-loop containing nucleotide triphosphate hydrolases"/>
    <property type="match status" value="2"/>
</dbReference>
<gene>
    <name evidence="2" type="ORF">C1I91_18930</name>
</gene>
<dbReference type="AlphaFoldDB" id="A0A3R5UAE7"/>
<evidence type="ECO:0000313" key="2">
    <source>
        <dbReference type="EMBL" id="QAA33549.1"/>
    </source>
</evidence>
<dbReference type="OrthoDB" id="9758243at2"/>
<dbReference type="InterPro" id="IPR014001">
    <property type="entry name" value="Helicase_ATP-bd"/>
</dbReference>
<dbReference type="Gene3D" id="3.90.1570.30">
    <property type="match status" value="1"/>
</dbReference>
<evidence type="ECO:0000313" key="3">
    <source>
        <dbReference type="Proteomes" id="UP000286268"/>
    </source>
</evidence>
<name>A0A3R5UAE7_9CLOT</name>
<dbReference type="PROSITE" id="PS51192">
    <property type="entry name" value="HELICASE_ATP_BIND_1"/>
    <property type="match status" value="1"/>
</dbReference>
<dbReference type="InterPro" id="IPR006935">
    <property type="entry name" value="Helicase/UvrB_N"/>
</dbReference>
<protein>
    <submittedName>
        <fullName evidence="2">Restriction endonuclease subunit R</fullName>
    </submittedName>
</protein>
<sequence>MSNFEFLNKKWTTLARLGIQAENYLHTDNNASMLKMRMFGEQIIDHILTAFKVEVPKFATQDDKIKLLRATGMNGAIPDLFDIVRRYGNKANHQGYENKKDALECLISMYKVAAWFYIKVTKDTSIKPLSYKIPKPVVVQTKAEVYNIEDYAKEKEEINEEHTKEVISVKEEIKTVVETEMDKTVEKEVEETLDLNEAETRKKLIDIMLKDAGWDVNNTELVKLELVLQNHKEDGKIGKVDYVLFNKKGKPIAVVEAKKSSVDPILGRQQAVEYANTIERDYGTRPIVFYTNGYEIYMWDDMYSTPRQIWGFYTLEDLEELFFKHKYKKDLNKVEIDKHIAGRPYQIEGIKRVYERYSNGYRKSLLVMATGTGKTRTVIALTKGMMEANWAKRVLFLADRDELVRQAKEDKNSFKTFMPEQISCRFSGKNSENREATLYFSTYQTMINYYSKFSVGFFDLIICDESHRSIYKTYRDILEYFDAHIIGLTATPVDFIERNTFDLFNCETEDPTFNFSVDQAWSHIPPYLIEPRVIDATTDFLRKGIKYSQMTDEQKSKVDEEGYDGEVFEFDKDALEKKITNKDTNRYILKTLMENGIKVGDHLGKTIIFAKNKGHANLLDSLFNELYPQYKGKMTAVIYSGIKDKEILIENFKNEEFPRIAISVDLLDTGIDVPEIVNLVFAKPIYSKVKFWQMIGRGTRRCDNLFGDGVDKVEFAIFDCYKNFEFFEMNPKGFVPKPQKTSMQVRFELMCKLLETYKSKSKGEICDDFAEKLKADIEELPSESIEIKKNRKKIEQVKKEEYWSHLSEDFIKKLKLDIAPLIQWIEAKDNHDAILFDNSIYRILQCFETDDKDAMIREINATMEKLARLKTNINQFDGKRELVKSLLDPSGWDNLSYEKLEKIRIELRDLMKHKGSTVGPFVVIDIKDTGAVIKEISAGTVLYGANMEPYEKRVRTAIEDRLNDQLVIHKIRKGEKLSSEEVDGIYSIFGEDFVYSIDELSSKTDIDKEDIVGIIRKFVGIDEVELNKRFEEFIQNHHNKMNATQIKTLEIIKNDIAKNKGISFAALFTAPYTSFNPNGVDGIFGRMADDVFDLIAPFKVSVIS</sequence>
<dbReference type="Proteomes" id="UP000286268">
    <property type="component" value="Chromosome"/>
</dbReference>
<dbReference type="InterPro" id="IPR050742">
    <property type="entry name" value="Helicase_Restrict-Modif_Enz"/>
</dbReference>
<dbReference type="InterPro" id="IPR027417">
    <property type="entry name" value="P-loop_NTPase"/>
</dbReference>
<accession>A0A3R5UAE7</accession>
<dbReference type="SUPFAM" id="SSF52540">
    <property type="entry name" value="P-loop containing nucleoside triphosphate hydrolases"/>
    <property type="match status" value="2"/>
</dbReference>
<dbReference type="KEGG" id="cmah:C1I91_18930"/>
<organism evidence="2 3">
    <name type="scientific">Clostridium manihotivorum</name>
    <dbReference type="NCBI Taxonomy" id="2320868"/>
    <lineage>
        <taxon>Bacteria</taxon>
        <taxon>Bacillati</taxon>
        <taxon>Bacillota</taxon>
        <taxon>Clostridia</taxon>
        <taxon>Eubacteriales</taxon>
        <taxon>Clostridiaceae</taxon>
        <taxon>Clostridium</taxon>
    </lineage>
</organism>
<dbReference type="CDD" id="cd18032">
    <property type="entry name" value="DEXHc_RE_I_III_res"/>
    <property type="match status" value="1"/>
</dbReference>
<dbReference type="SMART" id="SM00490">
    <property type="entry name" value="HELICc"/>
    <property type="match status" value="1"/>
</dbReference>
<dbReference type="InterPro" id="IPR013670">
    <property type="entry name" value="EcoEI_R_C_dom"/>
</dbReference>
<dbReference type="REBASE" id="295001">
    <property type="entry name" value="CspCT4ORF18925P"/>
</dbReference>
<keyword evidence="2" id="KW-0540">Nuclease</keyword>
<keyword evidence="3" id="KW-1185">Reference proteome</keyword>
<reference evidence="2 3" key="1">
    <citation type="submission" date="2018-01" db="EMBL/GenBank/DDBJ databases">
        <title>Genome Sequencing and Assembly of Anaerobacter polyendosporus strain CT4.</title>
        <authorList>
            <person name="Tachaapaikoon C."/>
            <person name="Sutheeworapong S."/>
            <person name="Jenjaroenpun P."/>
            <person name="Wongsurawat T."/>
            <person name="Nookeaw I."/>
            <person name="Cheawchanlertfa P."/>
            <person name="Kosugi A."/>
            <person name="Cheevadhanarak S."/>
            <person name="Ratanakhanokchai K."/>
        </authorList>
    </citation>
    <scope>NUCLEOTIDE SEQUENCE [LARGE SCALE GENOMIC DNA]</scope>
    <source>
        <strain evidence="2 3">CT4</strain>
    </source>
</reference>
<feature type="domain" description="Helicase ATP-binding" evidence="1">
    <location>
        <begin position="355"/>
        <end position="510"/>
    </location>
</feature>
<dbReference type="GO" id="GO:0003677">
    <property type="term" value="F:DNA binding"/>
    <property type="evidence" value="ECO:0007669"/>
    <property type="project" value="UniProtKB-KW"/>
</dbReference>